<dbReference type="GO" id="GO:0008270">
    <property type="term" value="F:zinc ion binding"/>
    <property type="evidence" value="ECO:0007669"/>
    <property type="project" value="InterPro"/>
</dbReference>
<feature type="binding site" evidence="18">
    <location>
        <position position="78"/>
    </location>
    <ligand>
        <name>Zn(2+)</name>
        <dbReference type="ChEBI" id="CHEBI:29105"/>
        <note>catalytic</note>
    </ligand>
</feature>
<comment type="cofactor">
    <cofactor evidence="15 18">
        <name>Zn(2+)</name>
        <dbReference type="ChEBI" id="CHEBI:29105"/>
    </cofactor>
    <text evidence="15 18">Binds 1 zinc ion.</text>
</comment>
<keyword evidence="10 15" id="KW-0521">NADP</keyword>
<dbReference type="Gene3D" id="3.40.430.10">
    <property type="entry name" value="Dihydrofolate Reductase, subunit A"/>
    <property type="match status" value="1"/>
</dbReference>
<dbReference type="SUPFAM" id="SSF53597">
    <property type="entry name" value="Dihydrofolate reductase-like"/>
    <property type="match status" value="1"/>
</dbReference>
<dbReference type="PANTHER" id="PTHR38011:SF7">
    <property type="entry name" value="2,5-DIAMINO-6-RIBOSYLAMINO-4(3H)-PYRIMIDINONE 5'-PHOSPHATE REDUCTASE"/>
    <property type="match status" value="1"/>
</dbReference>
<evidence type="ECO:0000313" key="21">
    <source>
        <dbReference type="Proteomes" id="UP000612456"/>
    </source>
</evidence>
<keyword evidence="9 15" id="KW-0862">Zinc</keyword>
<name>A0A917DV55_9BACL</name>
<evidence type="ECO:0000256" key="14">
    <source>
        <dbReference type="ARBA" id="ARBA00049886"/>
    </source>
</evidence>
<feature type="binding site" evidence="17">
    <location>
        <position position="171"/>
    </location>
    <ligand>
        <name>substrate</name>
    </ligand>
</feature>
<keyword evidence="7 15" id="KW-0479">Metal-binding</keyword>
<feature type="domain" description="CMP/dCMP-type deaminase" evidence="19">
    <location>
        <begin position="4"/>
        <end position="126"/>
    </location>
</feature>
<dbReference type="NCBIfam" id="TIGR00227">
    <property type="entry name" value="ribD_Cterm"/>
    <property type="match status" value="1"/>
</dbReference>
<dbReference type="CDD" id="cd01284">
    <property type="entry name" value="Riboflavin_deaminase-reductase"/>
    <property type="match status" value="1"/>
</dbReference>
<evidence type="ECO:0000256" key="5">
    <source>
        <dbReference type="ARBA" id="ARBA00007417"/>
    </source>
</evidence>
<dbReference type="FunFam" id="3.40.140.10:FF:000025">
    <property type="entry name" value="Riboflavin biosynthesis protein RibD"/>
    <property type="match status" value="1"/>
</dbReference>
<dbReference type="InterPro" id="IPR024072">
    <property type="entry name" value="DHFR-like_dom_sf"/>
</dbReference>
<evidence type="ECO:0000256" key="2">
    <source>
        <dbReference type="ARBA" id="ARBA00004882"/>
    </source>
</evidence>
<comment type="function">
    <text evidence="1 15">Converts 2,5-diamino-6-(ribosylamino)-4(3h)-pyrimidinone 5'-phosphate into 5-amino-6-(ribosylamino)-2,4(1h,3h)-pyrimidinedione 5'-phosphate.</text>
</comment>
<dbReference type="RefSeq" id="WP_229750296.1">
    <property type="nucleotide sequence ID" value="NZ_BMHP01000002.1"/>
</dbReference>
<comment type="caution">
    <text evidence="20">The sequence shown here is derived from an EMBL/GenBank/DDBJ whole genome shotgun (WGS) entry which is preliminary data.</text>
</comment>
<dbReference type="PANTHER" id="PTHR38011">
    <property type="entry name" value="DIHYDROFOLATE REDUCTASE FAMILY PROTEIN (AFU_ORTHOLOGUE AFUA_8G06820)"/>
    <property type="match status" value="1"/>
</dbReference>
<comment type="pathway">
    <text evidence="3 15">Cofactor biosynthesis; riboflavin biosynthesis; 5-amino-6-(D-ribitylamino)uracil from GTP: step 3/4.</text>
</comment>
<evidence type="ECO:0000259" key="19">
    <source>
        <dbReference type="PROSITE" id="PS51747"/>
    </source>
</evidence>
<dbReference type="Pfam" id="PF00383">
    <property type="entry name" value="dCMP_cyt_deam_1"/>
    <property type="match status" value="1"/>
</dbReference>
<feature type="binding site" evidence="17">
    <location>
        <position position="225"/>
    </location>
    <ligand>
        <name>NADP(+)</name>
        <dbReference type="ChEBI" id="CHEBI:58349"/>
    </ligand>
</feature>
<dbReference type="InterPro" id="IPR016192">
    <property type="entry name" value="APOBEC/CMP_deaminase_Zn-bd"/>
</dbReference>
<evidence type="ECO:0000256" key="9">
    <source>
        <dbReference type="ARBA" id="ARBA00022833"/>
    </source>
</evidence>
<sequence>MDVLNDETYMKLALDMAESAKGQTGINPVVGCVVVSGGRVVGLGAHLKRGEGHAEVHALAMAGEQAKGATVYVTLEPCSHYGRTPPCCERIIEAKASRVVVASLDPNPLVAGRGVARLREEGIEVEVGLLGEASQRMNEAFNKFITTGMPFVTMKTAMTLDGKIAAKTGDSRYVSGPQSRAFVHTLRHQNMAIMIGVQTALTDDPELTTRLSVPALHPVRIVVDSKLRLSAQARMVQDGLSPVIVLTVEGSDPVRKAELAAHGVEVIDCGAGEKVDLRAALKILGEREIASILLEGGGLLNGAMLESGLLDKVILFVAPKLIGGASSPEAFAFGGFDKMSEAIEMTDMTTERIGSDICISGYPKYVQLQGD</sequence>
<dbReference type="GO" id="GO:0050661">
    <property type="term" value="F:NADP binding"/>
    <property type="evidence" value="ECO:0007669"/>
    <property type="project" value="InterPro"/>
</dbReference>
<dbReference type="InterPro" id="IPR011549">
    <property type="entry name" value="RibD_C"/>
</dbReference>
<evidence type="ECO:0000256" key="8">
    <source>
        <dbReference type="ARBA" id="ARBA00022801"/>
    </source>
</evidence>
<keyword evidence="21" id="KW-1185">Reference proteome</keyword>
<dbReference type="SUPFAM" id="SSF53927">
    <property type="entry name" value="Cytidine deaminase-like"/>
    <property type="match status" value="1"/>
</dbReference>
<dbReference type="GO" id="GO:0008835">
    <property type="term" value="F:diaminohydroxyphosphoribosylaminopyrimidine deaminase activity"/>
    <property type="evidence" value="ECO:0007669"/>
    <property type="project" value="UniProtKB-EC"/>
</dbReference>
<evidence type="ECO:0000256" key="1">
    <source>
        <dbReference type="ARBA" id="ARBA00002151"/>
    </source>
</evidence>
<evidence type="ECO:0000256" key="15">
    <source>
        <dbReference type="PIRNR" id="PIRNR006769"/>
    </source>
</evidence>
<dbReference type="GO" id="GO:0008703">
    <property type="term" value="F:5-amino-6-(5-phosphoribosylamino)uracil reductase activity"/>
    <property type="evidence" value="ECO:0007669"/>
    <property type="project" value="UniProtKB-EC"/>
</dbReference>
<comment type="pathway">
    <text evidence="2 15">Cofactor biosynthesis; riboflavin biosynthesis; 5-amino-6-(D-ribitylamino)uracil from GTP: step 2/4.</text>
</comment>
<dbReference type="Gene3D" id="3.40.140.10">
    <property type="entry name" value="Cytidine Deaminase, domain 2"/>
    <property type="match status" value="1"/>
</dbReference>
<feature type="binding site" evidence="17">
    <location>
        <position position="199"/>
    </location>
    <ligand>
        <name>NADP(+)</name>
        <dbReference type="ChEBI" id="CHEBI:58349"/>
    </ligand>
</feature>
<feature type="binding site" evidence="17">
    <location>
        <position position="187"/>
    </location>
    <ligand>
        <name>substrate</name>
    </ligand>
</feature>
<dbReference type="PIRSF" id="PIRSF006769">
    <property type="entry name" value="RibD"/>
    <property type="match status" value="1"/>
</dbReference>
<dbReference type="GO" id="GO:0009231">
    <property type="term" value="P:riboflavin biosynthetic process"/>
    <property type="evidence" value="ECO:0007669"/>
    <property type="project" value="UniProtKB-KW"/>
</dbReference>
<evidence type="ECO:0000256" key="6">
    <source>
        <dbReference type="ARBA" id="ARBA00022619"/>
    </source>
</evidence>
<keyword evidence="8 15" id="KW-0378">Hydrolase</keyword>
<comment type="catalytic activity">
    <reaction evidence="13 15">
        <text>5-amino-6-(5-phospho-D-ribitylamino)uracil + NADP(+) = 5-amino-6-(5-phospho-D-ribosylamino)uracil + NADPH + H(+)</text>
        <dbReference type="Rhea" id="RHEA:17845"/>
        <dbReference type="ChEBI" id="CHEBI:15378"/>
        <dbReference type="ChEBI" id="CHEBI:57783"/>
        <dbReference type="ChEBI" id="CHEBI:58349"/>
        <dbReference type="ChEBI" id="CHEBI:58421"/>
        <dbReference type="ChEBI" id="CHEBI:58453"/>
        <dbReference type="EC" id="1.1.1.193"/>
    </reaction>
</comment>
<dbReference type="EC" id="3.5.4.26" evidence="15"/>
<protein>
    <recommendedName>
        <fullName evidence="15">Riboflavin biosynthesis protein RibD</fullName>
    </recommendedName>
    <domain>
        <recommendedName>
            <fullName evidence="15">Diaminohydroxyphosphoribosylaminopyrimidine deaminase</fullName>
            <shortName evidence="15">DRAP deaminase</shortName>
            <ecNumber evidence="15">3.5.4.26</ecNumber>
        </recommendedName>
        <alternativeName>
            <fullName evidence="15">Riboflavin-specific deaminase</fullName>
        </alternativeName>
    </domain>
    <domain>
        <recommendedName>
            <fullName evidence="15">5-amino-6-(5-phosphoribosylamino)uracil reductase</fullName>
            <ecNumber evidence="15">1.1.1.193</ecNumber>
        </recommendedName>
        <alternativeName>
            <fullName evidence="15">HTP reductase</fullName>
        </alternativeName>
    </domain>
</protein>
<gene>
    <name evidence="20" type="primary">ribD</name>
    <name evidence="20" type="ORF">GCM10010911_29380</name>
</gene>
<feature type="binding site" evidence="17">
    <location>
        <position position="295"/>
    </location>
    <ligand>
        <name>substrate</name>
    </ligand>
</feature>
<dbReference type="Proteomes" id="UP000612456">
    <property type="component" value="Unassembled WGS sequence"/>
</dbReference>
<keyword evidence="11 15" id="KW-0560">Oxidoreductase</keyword>
<evidence type="ECO:0000256" key="18">
    <source>
        <dbReference type="PIRSR" id="PIRSR006769-3"/>
    </source>
</evidence>
<evidence type="ECO:0000256" key="10">
    <source>
        <dbReference type="ARBA" id="ARBA00022857"/>
    </source>
</evidence>
<dbReference type="AlphaFoldDB" id="A0A917DV55"/>
<dbReference type="InterPro" id="IPR004794">
    <property type="entry name" value="Eubact_RibD"/>
</dbReference>
<keyword evidence="12" id="KW-0511">Multifunctional enzyme</keyword>
<evidence type="ECO:0000256" key="11">
    <source>
        <dbReference type="ARBA" id="ARBA00023002"/>
    </source>
</evidence>
<dbReference type="InterPro" id="IPR002734">
    <property type="entry name" value="RibDG_C"/>
</dbReference>
<evidence type="ECO:0000256" key="16">
    <source>
        <dbReference type="PIRSR" id="PIRSR006769-1"/>
    </source>
</evidence>
<feature type="binding site" evidence="18">
    <location>
        <position position="53"/>
    </location>
    <ligand>
        <name>Zn(2+)</name>
        <dbReference type="ChEBI" id="CHEBI:29105"/>
        <note>catalytic</note>
    </ligand>
</feature>
<comment type="catalytic activity">
    <reaction evidence="14 15">
        <text>2,5-diamino-6-hydroxy-4-(5-phosphoribosylamino)-pyrimidine + H2O + H(+) = 5-amino-6-(5-phospho-D-ribosylamino)uracil + NH4(+)</text>
        <dbReference type="Rhea" id="RHEA:21868"/>
        <dbReference type="ChEBI" id="CHEBI:15377"/>
        <dbReference type="ChEBI" id="CHEBI:15378"/>
        <dbReference type="ChEBI" id="CHEBI:28938"/>
        <dbReference type="ChEBI" id="CHEBI:58453"/>
        <dbReference type="ChEBI" id="CHEBI:58614"/>
        <dbReference type="EC" id="3.5.4.26"/>
    </reaction>
</comment>
<evidence type="ECO:0000256" key="3">
    <source>
        <dbReference type="ARBA" id="ARBA00004910"/>
    </source>
</evidence>
<feature type="binding site" evidence="17">
    <location>
        <position position="207"/>
    </location>
    <ligand>
        <name>substrate</name>
    </ligand>
</feature>
<dbReference type="InterPro" id="IPR016193">
    <property type="entry name" value="Cytidine_deaminase-like"/>
</dbReference>
<evidence type="ECO:0000256" key="7">
    <source>
        <dbReference type="ARBA" id="ARBA00022723"/>
    </source>
</evidence>
<organism evidence="20 21">
    <name type="scientific">Paenibacillus nasutitermitis</name>
    <dbReference type="NCBI Taxonomy" id="1652958"/>
    <lineage>
        <taxon>Bacteria</taxon>
        <taxon>Bacillati</taxon>
        <taxon>Bacillota</taxon>
        <taxon>Bacilli</taxon>
        <taxon>Bacillales</taxon>
        <taxon>Paenibacillaceae</taxon>
        <taxon>Paenibacillus</taxon>
    </lineage>
</organism>
<reference evidence="20" key="1">
    <citation type="journal article" date="2014" name="Int. J. Syst. Evol. Microbiol.">
        <title>Complete genome sequence of Corynebacterium casei LMG S-19264T (=DSM 44701T), isolated from a smear-ripened cheese.</title>
        <authorList>
            <consortium name="US DOE Joint Genome Institute (JGI-PGF)"/>
            <person name="Walter F."/>
            <person name="Albersmeier A."/>
            <person name="Kalinowski J."/>
            <person name="Ruckert C."/>
        </authorList>
    </citation>
    <scope>NUCLEOTIDE SEQUENCE</scope>
    <source>
        <strain evidence="20">CGMCC 1.15178</strain>
    </source>
</reference>
<dbReference type="InterPro" id="IPR002125">
    <property type="entry name" value="CMP_dCMP_dom"/>
</dbReference>
<feature type="binding site" evidence="18">
    <location>
        <position position="87"/>
    </location>
    <ligand>
        <name>Zn(2+)</name>
        <dbReference type="ChEBI" id="CHEBI:29105"/>
        <note>catalytic</note>
    </ligand>
</feature>
<keyword evidence="6 15" id="KW-0686">Riboflavin biosynthesis</keyword>
<evidence type="ECO:0000256" key="12">
    <source>
        <dbReference type="ARBA" id="ARBA00023268"/>
    </source>
</evidence>
<proteinExistence type="inferred from homology"/>
<feature type="active site" description="Proton donor" evidence="16">
    <location>
        <position position="55"/>
    </location>
</feature>
<dbReference type="PROSITE" id="PS00903">
    <property type="entry name" value="CYT_DCMP_DEAMINASES_1"/>
    <property type="match status" value="1"/>
</dbReference>
<dbReference type="InterPro" id="IPR050765">
    <property type="entry name" value="Riboflavin_Biosynth_HTPR"/>
</dbReference>
<dbReference type="NCBIfam" id="TIGR00326">
    <property type="entry name" value="eubact_ribD"/>
    <property type="match status" value="1"/>
</dbReference>
<evidence type="ECO:0000256" key="4">
    <source>
        <dbReference type="ARBA" id="ARBA00005259"/>
    </source>
</evidence>
<comment type="similarity">
    <text evidence="4 15">In the N-terminal section; belongs to the cytidine and deoxycytidylate deaminase family.</text>
</comment>
<evidence type="ECO:0000313" key="20">
    <source>
        <dbReference type="EMBL" id="GGD69608.1"/>
    </source>
</evidence>
<feature type="binding site" evidence="17">
    <location>
        <position position="210"/>
    </location>
    <ligand>
        <name>substrate</name>
    </ligand>
</feature>
<dbReference type="PROSITE" id="PS51747">
    <property type="entry name" value="CYT_DCMP_DEAMINASES_2"/>
    <property type="match status" value="1"/>
</dbReference>
<dbReference type="EC" id="1.1.1.193" evidence="15"/>
<dbReference type="EMBL" id="BMHP01000002">
    <property type="protein sequence ID" value="GGD69608.1"/>
    <property type="molecule type" value="Genomic_DNA"/>
</dbReference>
<dbReference type="Pfam" id="PF01872">
    <property type="entry name" value="RibD_C"/>
    <property type="match status" value="1"/>
</dbReference>
<feature type="binding site" evidence="17">
    <location>
        <position position="203"/>
    </location>
    <ligand>
        <name>substrate</name>
    </ligand>
</feature>
<accession>A0A917DV55</accession>
<feature type="binding site" evidence="17">
    <location>
        <position position="157"/>
    </location>
    <ligand>
        <name>NADP(+)</name>
        <dbReference type="ChEBI" id="CHEBI:58349"/>
    </ligand>
</feature>
<comment type="similarity">
    <text evidence="5 15">In the C-terminal section; belongs to the HTP reductase family.</text>
</comment>
<reference evidence="20" key="2">
    <citation type="submission" date="2020-09" db="EMBL/GenBank/DDBJ databases">
        <authorList>
            <person name="Sun Q."/>
            <person name="Zhou Y."/>
        </authorList>
    </citation>
    <scope>NUCLEOTIDE SEQUENCE</scope>
    <source>
        <strain evidence="20">CGMCC 1.15178</strain>
    </source>
</reference>
<evidence type="ECO:0000256" key="17">
    <source>
        <dbReference type="PIRSR" id="PIRSR006769-2"/>
    </source>
</evidence>
<feature type="binding site" evidence="17">
    <location>
        <begin position="297"/>
        <end position="303"/>
    </location>
    <ligand>
        <name>NADP(+)</name>
        <dbReference type="ChEBI" id="CHEBI:58349"/>
    </ligand>
</feature>
<evidence type="ECO:0000256" key="13">
    <source>
        <dbReference type="ARBA" id="ARBA00049861"/>
    </source>
</evidence>